<feature type="region of interest" description="Disordered" evidence="1">
    <location>
        <begin position="268"/>
        <end position="349"/>
    </location>
</feature>
<evidence type="ECO:0000256" key="1">
    <source>
        <dbReference type="SAM" id="MobiDB-lite"/>
    </source>
</evidence>
<dbReference type="InParanoid" id="A0A0G4FHM3"/>
<organism evidence="2 3">
    <name type="scientific">Vitrella brassicaformis (strain CCMP3155)</name>
    <dbReference type="NCBI Taxonomy" id="1169540"/>
    <lineage>
        <taxon>Eukaryota</taxon>
        <taxon>Sar</taxon>
        <taxon>Alveolata</taxon>
        <taxon>Colpodellida</taxon>
        <taxon>Vitrellaceae</taxon>
        <taxon>Vitrella</taxon>
    </lineage>
</organism>
<feature type="compositionally biased region" description="Low complexity" evidence="1">
    <location>
        <begin position="331"/>
        <end position="349"/>
    </location>
</feature>
<dbReference type="VEuPathDB" id="CryptoDB:Vbra_4427"/>
<sequence length="349" mass="37779">GNCQLPVRLTAADLHQYPNKTAYSAAPRVLAQLKMVGPHIHFGDGETFQLFHHGNILRAIKDEYGFDIDIDPPLPPIHPYQQHRQPHDPPVRSRIAYHLPEGWQSMGAGDYSSVSSFVKTIVIGHFNGTHQINCTSRPVSRHVDNHRLHTIVTQSPHTPVEECITTTSYLPLVGLRRSLVLTDACQSFVAWIAVTDVANIGQPSMAQQQGRECSATLISVLCCHSFGVRVWVMTTESAVSGVGGAFKDRFPVTTRLARAVLGAVNSAILSDGAPEPGQQPQDDSDEDSDNDDLDGDDDFDGDDDDMEDDWEDFDDEDDEDDDDEGSGGGEAAAASASASASASVSWAAS</sequence>
<accession>A0A0G4FHM3</accession>
<dbReference type="Proteomes" id="UP000041254">
    <property type="component" value="Unassembled WGS sequence"/>
</dbReference>
<feature type="non-terminal residue" evidence="2">
    <location>
        <position position="1"/>
    </location>
</feature>
<gene>
    <name evidence="2" type="ORF">Vbra_4427</name>
</gene>
<reference evidence="2 3" key="1">
    <citation type="submission" date="2014-11" db="EMBL/GenBank/DDBJ databases">
        <authorList>
            <person name="Zhu J."/>
            <person name="Qi W."/>
            <person name="Song R."/>
        </authorList>
    </citation>
    <scope>NUCLEOTIDE SEQUENCE [LARGE SCALE GENOMIC DNA]</scope>
</reference>
<proteinExistence type="predicted"/>
<dbReference type="EMBL" id="CDMY01000437">
    <property type="protein sequence ID" value="CEM12813.1"/>
    <property type="molecule type" value="Genomic_DNA"/>
</dbReference>
<name>A0A0G4FHM3_VITBC</name>
<protein>
    <submittedName>
        <fullName evidence="2">Uncharacterized protein</fullName>
    </submittedName>
</protein>
<evidence type="ECO:0000313" key="3">
    <source>
        <dbReference type="Proteomes" id="UP000041254"/>
    </source>
</evidence>
<keyword evidence="3" id="KW-1185">Reference proteome</keyword>
<feature type="compositionally biased region" description="Acidic residues" evidence="1">
    <location>
        <begin position="282"/>
        <end position="325"/>
    </location>
</feature>
<dbReference type="AlphaFoldDB" id="A0A0G4FHM3"/>
<evidence type="ECO:0000313" key="2">
    <source>
        <dbReference type="EMBL" id="CEM12813.1"/>
    </source>
</evidence>